<comment type="caution">
    <text evidence="3">The sequence shown here is derived from an EMBL/GenBank/DDBJ whole genome shotgun (WGS) entry which is preliminary data.</text>
</comment>
<feature type="compositionally biased region" description="Basic and acidic residues" evidence="1">
    <location>
        <begin position="695"/>
        <end position="708"/>
    </location>
</feature>
<evidence type="ECO:0000313" key="3">
    <source>
        <dbReference type="EMBL" id="MFC3908055.1"/>
    </source>
</evidence>
<keyword evidence="4" id="KW-1185">Reference proteome</keyword>
<feature type="transmembrane region" description="Helical" evidence="2">
    <location>
        <begin position="128"/>
        <end position="146"/>
    </location>
</feature>
<sequence>MPKSFQNFQNYQITFVNNPETGPEFIVKELFGQEISTPYFILDSFAKDSLDEISNLDSNEQVIYLNTYIEEQFAQITRYGVQVEKVSGITIVRFGQYGLAGGSPRAISFVLSAIGLGAGIYLSSIGFVPVGGGLISGALAGFMKAWEQKKESFDATLCAKKALVGFIGNFLSGGIFSYVDDGLIGAMLAGAISRASTLVLDAAITKEKMPTIQKVVEKALYGAIFGGMSSVAANKAAEYSEAVIAPLIEEGKGLIAKVLSQGVTGAIASAASSLVNTVCDNAIEKRPLTDNLVFNLLTAAGIGGSIASLKAIYAILEILTKLALLEIKRLQASLAIKEEFNSKMATTIVIDAQNKAGEGNRTAMADALTHQMARMRWGEEGATSPETQAARDLMHMTFMIDQGSKNVDAHYGRLCRSVSRFMEEIRGAWVSAELLDRFENNESQTPRVKTLLNSTTRESIWTQVFIEIVDRNFAKNGYKPLTPAQQQALTTELHRIAHNVRTKKQPEEFVKTARVITKENYEPKEEDNAIQSFYDAAAEAQALAEGRFKNASPNEIYEFPRNSSALTKMIKSVWNSLKNMGAGVGANTNGESATVTAGPAKQPDLFNVYTYKPNSQKPAPRQAGNKERPVQTIPMEVEPEVKNLSAPVAGVDYSNIASILTSAQGEKPQASSTPEAGSISTGKRRISTKKSVVIKGRDGRNRHHDSETGKFVPAPGKRMRTSQTSNTFSGSVSVQESGHSVSTEAVKELIAPRPVSGKSDITVGLTHKSEASASLKQEGLKFPKLTAGASSEVQILNGENMKVSASTATLGIEVSPNNISVGARFSLFSASKQFELAPKCDESGCTQTTVTVTGNLGSIGFKGGIGKQNLKNGATKTQIEAGAGGGLLGVTAHVEITHTEAQPKIEPPVMPVKM</sequence>
<feature type="transmembrane region" description="Helical" evidence="2">
    <location>
        <begin position="292"/>
        <end position="316"/>
    </location>
</feature>
<feature type="transmembrane region" description="Helical" evidence="2">
    <location>
        <begin position="158"/>
        <end position="178"/>
    </location>
</feature>
<feature type="compositionally biased region" description="Polar residues" evidence="1">
    <location>
        <begin position="663"/>
        <end position="681"/>
    </location>
</feature>
<evidence type="ECO:0000256" key="1">
    <source>
        <dbReference type="SAM" id="MobiDB-lite"/>
    </source>
</evidence>
<name>A0ABV8CCP3_9GAMM</name>
<gene>
    <name evidence="3" type="ORF">ACFORL_03040</name>
</gene>
<evidence type="ECO:0000256" key="2">
    <source>
        <dbReference type="SAM" id="Phobius"/>
    </source>
</evidence>
<protein>
    <submittedName>
        <fullName evidence="3">Uncharacterized protein</fullName>
    </submittedName>
</protein>
<keyword evidence="2" id="KW-1133">Transmembrane helix</keyword>
<dbReference type="EMBL" id="JBHSAB010000002">
    <property type="protein sequence ID" value="MFC3908055.1"/>
    <property type="molecule type" value="Genomic_DNA"/>
</dbReference>
<feature type="compositionally biased region" description="Polar residues" evidence="1">
    <location>
        <begin position="721"/>
        <end position="736"/>
    </location>
</feature>
<dbReference type="Proteomes" id="UP001595758">
    <property type="component" value="Unassembled WGS sequence"/>
</dbReference>
<evidence type="ECO:0000313" key="4">
    <source>
        <dbReference type="Proteomes" id="UP001595758"/>
    </source>
</evidence>
<organism evidence="3 4">
    <name type="scientific">Legionella dresdenensis</name>
    <dbReference type="NCBI Taxonomy" id="450200"/>
    <lineage>
        <taxon>Bacteria</taxon>
        <taxon>Pseudomonadati</taxon>
        <taxon>Pseudomonadota</taxon>
        <taxon>Gammaproteobacteria</taxon>
        <taxon>Legionellales</taxon>
        <taxon>Legionellaceae</taxon>
        <taxon>Legionella</taxon>
    </lineage>
</organism>
<keyword evidence="2" id="KW-0472">Membrane</keyword>
<reference evidence="4" key="1">
    <citation type="journal article" date="2019" name="Int. J. Syst. Evol. Microbiol.">
        <title>The Global Catalogue of Microorganisms (GCM) 10K type strain sequencing project: providing services to taxonomists for standard genome sequencing and annotation.</title>
        <authorList>
            <consortium name="The Broad Institute Genomics Platform"/>
            <consortium name="The Broad Institute Genome Sequencing Center for Infectious Disease"/>
            <person name="Wu L."/>
            <person name="Ma J."/>
        </authorList>
    </citation>
    <scope>NUCLEOTIDE SEQUENCE [LARGE SCALE GENOMIC DNA]</scope>
    <source>
        <strain evidence="4">CCUG 59858</strain>
    </source>
</reference>
<keyword evidence="2" id="KW-0812">Transmembrane</keyword>
<proteinExistence type="predicted"/>
<dbReference type="RefSeq" id="WP_382340987.1">
    <property type="nucleotide sequence ID" value="NZ_JBHSAB010000002.1"/>
</dbReference>
<accession>A0ABV8CCP3</accession>
<feature type="transmembrane region" description="Helical" evidence="2">
    <location>
        <begin position="184"/>
        <end position="204"/>
    </location>
</feature>
<feature type="region of interest" description="Disordered" evidence="1">
    <location>
        <begin position="663"/>
        <end position="736"/>
    </location>
</feature>